<organism evidence="2 3">
    <name type="scientific">Candidatus Aquitaenariimonas noxiae</name>
    <dbReference type="NCBI Taxonomy" id="1974741"/>
    <lineage>
        <taxon>Bacteria</taxon>
        <taxon>Pseudomonadati</taxon>
        <taxon>Candidatus Omnitrophota</taxon>
        <taxon>Candidatus Aquitaenariimonas</taxon>
    </lineage>
</organism>
<evidence type="ECO:0000313" key="3">
    <source>
        <dbReference type="Proteomes" id="UP000230052"/>
    </source>
</evidence>
<gene>
    <name evidence="2" type="ORF">COS99_02925</name>
</gene>
<reference evidence="2 3" key="1">
    <citation type="submission" date="2017-09" db="EMBL/GenBank/DDBJ databases">
        <title>Depth-based differentiation of microbial function through sediment-hosted aquifers and enrichment of novel symbionts in the deep terrestrial subsurface.</title>
        <authorList>
            <person name="Probst A.J."/>
            <person name="Ladd B."/>
            <person name="Jarett J.K."/>
            <person name="Geller-Mcgrath D.E."/>
            <person name="Sieber C.M."/>
            <person name="Emerson J.B."/>
            <person name="Anantharaman K."/>
            <person name="Thomas B.C."/>
            <person name="Malmstrom R."/>
            <person name="Stieglmeier M."/>
            <person name="Klingl A."/>
            <person name="Woyke T."/>
            <person name="Ryan C.M."/>
            <person name="Banfield J.F."/>
        </authorList>
    </citation>
    <scope>NUCLEOTIDE SEQUENCE [LARGE SCALE GENOMIC DNA]</scope>
    <source>
        <strain evidence="2">CG07_land_8_20_14_0_80_42_15</strain>
    </source>
</reference>
<comment type="caution">
    <text evidence="2">The sequence shown here is derived from an EMBL/GenBank/DDBJ whole genome shotgun (WGS) entry which is preliminary data.</text>
</comment>
<dbReference type="EMBL" id="PEWV01000028">
    <property type="protein sequence ID" value="PIU41900.1"/>
    <property type="molecule type" value="Genomic_DNA"/>
</dbReference>
<evidence type="ECO:0000313" key="2">
    <source>
        <dbReference type="EMBL" id="PIU41900.1"/>
    </source>
</evidence>
<feature type="chain" id="PRO_5014402454" evidence="1">
    <location>
        <begin position="21"/>
        <end position="150"/>
    </location>
</feature>
<evidence type="ECO:0000256" key="1">
    <source>
        <dbReference type="SAM" id="SignalP"/>
    </source>
</evidence>
<protein>
    <submittedName>
        <fullName evidence="2">Uncharacterized protein</fullName>
    </submittedName>
</protein>
<dbReference type="Proteomes" id="UP000230052">
    <property type="component" value="Unassembled WGS sequence"/>
</dbReference>
<accession>A0A2J0KZQ4</accession>
<feature type="signal peptide" evidence="1">
    <location>
        <begin position="1"/>
        <end position="20"/>
    </location>
</feature>
<proteinExistence type="predicted"/>
<dbReference type="AlphaFoldDB" id="A0A2J0KZQ4"/>
<sequence>MKKTVVFSLILFLCYSLSYAADDMSEYFSNNKHNGRYWNSISLSEKSTYISGMSQAITLCIETVSRFPNFSKEADKNTIDLVYKALDFYLPQNITVGASVEYIDRFYSDPLNLDIPVNDAYACMILEGQGLLPGEKKEETISNLRGTFKK</sequence>
<keyword evidence="1" id="KW-0732">Signal</keyword>
<name>A0A2J0KZQ4_9BACT</name>